<protein>
    <submittedName>
        <fullName evidence="1">Tetratricopeptide (TPR) repeat protein</fullName>
    </submittedName>
</protein>
<evidence type="ECO:0000313" key="1">
    <source>
        <dbReference type="EMBL" id="MBB5855459.1"/>
    </source>
</evidence>
<dbReference type="EMBL" id="JACHMX010000001">
    <property type="protein sequence ID" value="MBB5855459.1"/>
    <property type="molecule type" value="Genomic_DNA"/>
</dbReference>
<dbReference type="RefSeq" id="WP_184900163.1">
    <property type="nucleotide sequence ID" value="NZ_JACHMX010000001.1"/>
</dbReference>
<accession>A0A841B325</accession>
<dbReference type="Proteomes" id="UP000580861">
    <property type="component" value="Unassembled WGS sequence"/>
</dbReference>
<sequence>MEVEPRRADAGGSDGDGAEITRLCRTLVPLAAAGKHAEAASTYRWVTRASLGAPRRYGDHAMRLEFCALTGNEHTGFDLLSLLDGVGDHSDAIGRLEFFASAALLTRRLTETGYGEIRFVLNGPYDGLSLRLLHRRMRAAAFVEAEELDELDQNDYFTAYAEQKMTAKPVTEFVPLLPSALPRIPILPPPDLSAEELVVRAEIHNHRSEPEEARACLAAIGAVGDEIAPRLAELRAIFFQGDDTEERLRRAAAGFRRQGDEIRFLLNQCWLGLWLVFDDQAETGVALTTVAAARLRAGTDDRAACWGEYWLAHVLSGQGRTPEAYEALRRGAERAHEAGDPLLHGTLLCLEASLRNGDGEDPVTTLELAQAATDAFIVGNVGEKAVEAVEQVRIAYERVGSLDELDVFVENLLSTLPASGPDRLRGHLRQLRALSLIGTGRFADAVEDAYASLGIAASKGKDTAEHWYVLVTALHGAGRYDEVLDVAPHTIDLLIGLPDWGHRCRWMYADTYRALGESSRAFNEYALLAEILEESGDTGHSYISVSMAAAEQLDLLGYGANAADFYARAADAALAIGGGYVAATCRNAATLSRLRSGDLDAALTALDAAETAVHAVETETAPAREHLIAQLDHVAAHVLSAAGRIREAARRALRAAETFHRIGEAESARDVDLLLEQILLGDQSG</sequence>
<dbReference type="InterPro" id="IPR011990">
    <property type="entry name" value="TPR-like_helical_dom_sf"/>
</dbReference>
<name>A0A841B325_9PSEU</name>
<evidence type="ECO:0000313" key="2">
    <source>
        <dbReference type="Proteomes" id="UP000580861"/>
    </source>
</evidence>
<keyword evidence="2" id="KW-1185">Reference proteome</keyword>
<proteinExistence type="predicted"/>
<organism evidence="1 2">
    <name type="scientific">Amycolatopsis umgeniensis</name>
    <dbReference type="NCBI Taxonomy" id="336628"/>
    <lineage>
        <taxon>Bacteria</taxon>
        <taxon>Bacillati</taxon>
        <taxon>Actinomycetota</taxon>
        <taxon>Actinomycetes</taxon>
        <taxon>Pseudonocardiales</taxon>
        <taxon>Pseudonocardiaceae</taxon>
        <taxon>Amycolatopsis</taxon>
    </lineage>
</organism>
<dbReference type="AlphaFoldDB" id="A0A841B325"/>
<gene>
    <name evidence="1" type="ORF">HDA45_005546</name>
</gene>
<comment type="caution">
    <text evidence="1">The sequence shown here is derived from an EMBL/GenBank/DDBJ whole genome shotgun (WGS) entry which is preliminary data.</text>
</comment>
<dbReference type="SUPFAM" id="SSF48452">
    <property type="entry name" value="TPR-like"/>
    <property type="match status" value="2"/>
</dbReference>
<reference evidence="1 2" key="1">
    <citation type="submission" date="2020-08" db="EMBL/GenBank/DDBJ databases">
        <title>Sequencing the genomes of 1000 actinobacteria strains.</title>
        <authorList>
            <person name="Klenk H.-P."/>
        </authorList>
    </citation>
    <scope>NUCLEOTIDE SEQUENCE [LARGE SCALE GENOMIC DNA]</scope>
    <source>
        <strain evidence="1 2">DSM 45272</strain>
    </source>
</reference>